<evidence type="ECO:0000313" key="7">
    <source>
        <dbReference type="Proteomes" id="UP001140011"/>
    </source>
</evidence>
<dbReference type="AlphaFoldDB" id="A0A9W8GYB6"/>
<feature type="region of interest" description="Disordered" evidence="4">
    <location>
        <begin position="199"/>
        <end position="361"/>
    </location>
</feature>
<reference evidence="6" key="1">
    <citation type="submission" date="2022-07" db="EMBL/GenBank/DDBJ databases">
        <title>Phylogenomic reconstructions and comparative analyses of Kickxellomycotina fungi.</title>
        <authorList>
            <person name="Reynolds N.K."/>
            <person name="Stajich J.E."/>
            <person name="Barry K."/>
            <person name="Grigoriev I.V."/>
            <person name="Crous P."/>
            <person name="Smith M.E."/>
        </authorList>
    </citation>
    <scope>NUCLEOTIDE SEQUENCE</scope>
    <source>
        <strain evidence="6">BCRC 34297</strain>
    </source>
</reference>
<dbReference type="EMBL" id="JANBUH010000192">
    <property type="protein sequence ID" value="KAJ2753422.1"/>
    <property type="molecule type" value="Genomic_DNA"/>
</dbReference>
<feature type="compositionally biased region" description="Low complexity" evidence="4">
    <location>
        <begin position="465"/>
        <end position="474"/>
    </location>
</feature>
<evidence type="ECO:0000313" key="6">
    <source>
        <dbReference type="EMBL" id="KAJ2753422.1"/>
    </source>
</evidence>
<dbReference type="Gene3D" id="1.10.287.370">
    <property type="match status" value="1"/>
</dbReference>
<evidence type="ECO:0000256" key="2">
    <source>
        <dbReference type="ARBA" id="ARBA00023242"/>
    </source>
</evidence>
<dbReference type="InterPro" id="IPR024325">
    <property type="entry name" value="DUF3835"/>
</dbReference>
<evidence type="ECO:0000259" key="5">
    <source>
        <dbReference type="Pfam" id="PF12927"/>
    </source>
</evidence>
<feature type="domain" description="DUF3835" evidence="5">
    <location>
        <begin position="604"/>
        <end position="618"/>
    </location>
</feature>
<dbReference type="PANTHER" id="PTHR15111:SF0">
    <property type="entry name" value="UNCONVENTIONAL PREFOLDIN RPB5 INTERACTOR 1"/>
    <property type="match status" value="1"/>
</dbReference>
<feature type="compositionally biased region" description="Basic residues" evidence="4">
    <location>
        <begin position="279"/>
        <end position="288"/>
    </location>
</feature>
<dbReference type="GO" id="GO:0003682">
    <property type="term" value="F:chromatin binding"/>
    <property type="evidence" value="ECO:0007669"/>
    <property type="project" value="TreeGrafter"/>
</dbReference>
<dbReference type="Pfam" id="PF02996">
    <property type="entry name" value="Prefoldin"/>
    <property type="match status" value="1"/>
</dbReference>
<evidence type="ECO:0000256" key="3">
    <source>
        <dbReference type="ARBA" id="ARBA00038295"/>
    </source>
</evidence>
<dbReference type="OrthoDB" id="21413at2759"/>
<feature type="domain" description="DUF3835" evidence="5">
    <location>
        <begin position="473"/>
        <end position="511"/>
    </location>
</feature>
<dbReference type="GO" id="GO:0000122">
    <property type="term" value="P:negative regulation of transcription by RNA polymerase II"/>
    <property type="evidence" value="ECO:0007669"/>
    <property type="project" value="TreeGrafter"/>
</dbReference>
<proteinExistence type="inferred from homology"/>
<dbReference type="InterPro" id="IPR004127">
    <property type="entry name" value="Prefoldin_subunit_alpha"/>
</dbReference>
<keyword evidence="2" id="KW-0539">Nucleus</keyword>
<organism evidence="6 7">
    <name type="scientific">Coemansia pectinata</name>
    <dbReference type="NCBI Taxonomy" id="1052879"/>
    <lineage>
        <taxon>Eukaryota</taxon>
        <taxon>Fungi</taxon>
        <taxon>Fungi incertae sedis</taxon>
        <taxon>Zoopagomycota</taxon>
        <taxon>Kickxellomycotina</taxon>
        <taxon>Kickxellomycetes</taxon>
        <taxon>Kickxellales</taxon>
        <taxon>Kickxellaceae</taxon>
        <taxon>Coemansia</taxon>
    </lineage>
</organism>
<keyword evidence="7" id="KW-1185">Reference proteome</keyword>
<name>A0A9W8GYB6_9FUNG</name>
<dbReference type="GO" id="GO:0005634">
    <property type="term" value="C:nucleus"/>
    <property type="evidence" value="ECO:0007669"/>
    <property type="project" value="UniProtKB-SubCell"/>
</dbReference>
<feature type="region of interest" description="Disordered" evidence="4">
    <location>
        <begin position="435"/>
        <end position="492"/>
    </location>
</feature>
<feature type="compositionally biased region" description="Acidic residues" evidence="4">
    <location>
        <begin position="229"/>
        <end position="257"/>
    </location>
</feature>
<dbReference type="SUPFAM" id="SSF46579">
    <property type="entry name" value="Prefoldin"/>
    <property type="match status" value="1"/>
</dbReference>
<comment type="similarity">
    <text evidence="3">Belongs to the RNA polymerase II subunit 5-mediating protein family.</text>
</comment>
<protein>
    <recommendedName>
        <fullName evidence="5">DUF3835 domain-containing protein</fullName>
    </recommendedName>
</protein>
<dbReference type="CDD" id="cd23159">
    <property type="entry name" value="Prefoldin_URI1"/>
    <property type="match status" value="1"/>
</dbReference>
<sequence length="622" mass="68884">MSIPKGSLDDQQLGGSDVYQKYYDRDVSSIQSALDQYLEYKTEYHNLQTTLLELPDELEYDAMVPVGPLAFFPGKLIHTNEILVSLGDNWFTERSAKQAAGIARRREEYVDEKIRDCRRDLKEFGERKKLVPEIFADEKEQVEKAMFNEDGEEIVDIKEELDAEQVPDFHEQSEAIANEELLTKSAREALEAKRARVIQSLSSPSAASKDKEPLGAEEQRIMDLLDQFNSDDEDLDEDASDDEQNSGDDDEDGDAFSDEDRANAARDDDEDDYNDHSSRQRRLSQRHRSNSDDDDNDIGGDTKLNVVEKHRSPVTSSTSPRVDNGHKGILKQSTPISLFKKQRADEATGSGKGSPKSVSFNSTAVAYTQPSQDLLDESNVDEDISRVTDLISMIGMSGQGKAKSTPKIAIIDEIPAVAVSSKQGSAVPVVGKFKPNVSKAGVRSRDTADSSSTAKPNPPSKPKAPKAQQPMKSAVIERSAVPMDTSQDIVDEDMHAREIAQTYNRMRLAKLASGNLDEAADIAERILADIPGVTLIENRAPKNDDEGDEGNMDTDGYERIELPEEPSSFRLGSVDQRPPEVIHQPRLLPPTPVAVKSTEPEPQQPAKPKMSRFKAQRLGLED</sequence>
<comment type="subcellular location">
    <subcellularLocation>
        <location evidence="1">Nucleus</location>
    </subcellularLocation>
</comment>
<gene>
    <name evidence="6" type="ORF">GGI19_003151</name>
</gene>
<dbReference type="InterPro" id="IPR052255">
    <property type="entry name" value="RNA_pol_II_subunit5-mediator"/>
</dbReference>
<dbReference type="Proteomes" id="UP001140011">
    <property type="component" value="Unassembled WGS sequence"/>
</dbReference>
<dbReference type="GO" id="GO:0019212">
    <property type="term" value="F:phosphatase inhibitor activity"/>
    <property type="evidence" value="ECO:0007669"/>
    <property type="project" value="TreeGrafter"/>
</dbReference>
<evidence type="ECO:0000256" key="4">
    <source>
        <dbReference type="SAM" id="MobiDB-lite"/>
    </source>
</evidence>
<dbReference type="Pfam" id="PF12927">
    <property type="entry name" value="DUF3835"/>
    <property type="match status" value="2"/>
</dbReference>
<dbReference type="PANTHER" id="PTHR15111">
    <property type="entry name" value="RNA POLYMERASE II SUBUNIT 5-MEDIATING PROTEIN NNX3"/>
    <property type="match status" value="1"/>
</dbReference>
<accession>A0A9W8GYB6</accession>
<evidence type="ECO:0000256" key="1">
    <source>
        <dbReference type="ARBA" id="ARBA00004123"/>
    </source>
</evidence>
<dbReference type="InterPro" id="IPR009053">
    <property type="entry name" value="Prefoldin"/>
</dbReference>
<feature type="compositionally biased region" description="Basic and acidic residues" evidence="4">
    <location>
        <begin position="208"/>
        <end position="223"/>
    </location>
</feature>
<dbReference type="GO" id="GO:0003714">
    <property type="term" value="F:transcription corepressor activity"/>
    <property type="evidence" value="ECO:0007669"/>
    <property type="project" value="TreeGrafter"/>
</dbReference>
<feature type="region of interest" description="Disordered" evidence="4">
    <location>
        <begin position="538"/>
        <end position="622"/>
    </location>
</feature>
<comment type="caution">
    <text evidence="6">The sequence shown here is derived from an EMBL/GenBank/DDBJ whole genome shotgun (WGS) entry which is preliminary data.</text>
</comment>